<gene>
    <name evidence="8" type="ORF">AF333_20605</name>
    <name evidence="9" type="ORF">SAMN04487909_1534</name>
</gene>
<feature type="transmembrane region" description="Helical" evidence="6">
    <location>
        <begin position="48"/>
        <end position="70"/>
    </location>
</feature>
<dbReference type="GO" id="GO:0016020">
    <property type="term" value="C:membrane"/>
    <property type="evidence" value="ECO:0007669"/>
    <property type="project" value="UniProtKB-SubCell"/>
</dbReference>
<evidence type="ECO:0000256" key="2">
    <source>
        <dbReference type="ARBA" id="ARBA00022448"/>
    </source>
</evidence>
<keyword evidence="10" id="KW-1185">Reference proteome</keyword>
<feature type="transmembrane region" description="Helical" evidence="6">
    <location>
        <begin position="16"/>
        <end position="36"/>
    </location>
</feature>
<feature type="transmembrane region" description="Helical" evidence="6">
    <location>
        <begin position="396"/>
        <end position="414"/>
    </location>
</feature>
<evidence type="ECO:0000313" key="8">
    <source>
        <dbReference type="EMBL" id="KON97511.1"/>
    </source>
</evidence>
<dbReference type="PANTHER" id="PTHR42770">
    <property type="entry name" value="AMINO ACID TRANSPORTER-RELATED"/>
    <property type="match status" value="1"/>
</dbReference>
<comment type="subcellular location">
    <subcellularLocation>
        <location evidence="1">Membrane</location>
        <topology evidence="1">Multi-pass membrane protein</topology>
    </subcellularLocation>
</comment>
<evidence type="ECO:0000256" key="3">
    <source>
        <dbReference type="ARBA" id="ARBA00022692"/>
    </source>
</evidence>
<dbReference type="InterPro" id="IPR004841">
    <property type="entry name" value="AA-permease/SLC12A_dom"/>
</dbReference>
<evidence type="ECO:0000259" key="7">
    <source>
        <dbReference type="Pfam" id="PF00324"/>
    </source>
</evidence>
<evidence type="ECO:0000256" key="4">
    <source>
        <dbReference type="ARBA" id="ARBA00022989"/>
    </source>
</evidence>
<dbReference type="Proteomes" id="UP000037269">
    <property type="component" value="Unassembled WGS sequence"/>
</dbReference>
<dbReference type="PANTHER" id="PTHR42770:SF7">
    <property type="entry name" value="MEMBRANE PROTEIN"/>
    <property type="match status" value="1"/>
</dbReference>
<dbReference type="AlphaFoldDB" id="A0A0D1V223"/>
<dbReference type="OrthoDB" id="9762947at2"/>
<feature type="transmembrane region" description="Helical" evidence="6">
    <location>
        <begin position="270"/>
        <end position="298"/>
    </location>
</feature>
<dbReference type="GO" id="GO:0055085">
    <property type="term" value="P:transmembrane transport"/>
    <property type="evidence" value="ECO:0007669"/>
    <property type="project" value="InterPro"/>
</dbReference>
<feature type="transmembrane region" description="Helical" evidence="6">
    <location>
        <begin position="326"/>
        <end position="345"/>
    </location>
</feature>
<evidence type="ECO:0000256" key="1">
    <source>
        <dbReference type="ARBA" id="ARBA00004141"/>
    </source>
</evidence>
<dbReference type="Proteomes" id="UP000182836">
    <property type="component" value="Unassembled WGS sequence"/>
</dbReference>
<feature type="transmembrane region" description="Helical" evidence="6">
    <location>
        <begin position="90"/>
        <end position="121"/>
    </location>
</feature>
<dbReference type="PROSITE" id="PS00218">
    <property type="entry name" value="AMINO_ACID_PERMEASE_1"/>
    <property type="match status" value="1"/>
</dbReference>
<dbReference type="PIRSF" id="PIRSF006060">
    <property type="entry name" value="AA_transporter"/>
    <property type="match status" value="1"/>
</dbReference>
<dbReference type="Gene3D" id="1.20.1740.10">
    <property type="entry name" value="Amino acid/polyamine transporter I"/>
    <property type="match status" value="1"/>
</dbReference>
<feature type="transmembrane region" description="Helical" evidence="6">
    <location>
        <begin position="420"/>
        <end position="437"/>
    </location>
</feature>
<feature type="transmembrane region" description="Helical" evidence="6">
    <location>
        <begin position="127"/>
        <end position="145"/>
    </location>
</feature>
<feature type="transmembrane region" description="Helical" evidence="6">
    <location>
        <begin position="157"/>
        <end position="175"/>
    </location>
</feature>
<reference evidence="9 11" key="2">
    <citation type="submission" date="2016-10" db="EMBL/GenBank/DDBJ databases">
        <authorList>
            <person name="de Groot N.N."/>
        </authorList>
    </citation>
    <scope>NUCLEOTIDE SEQUENCE [LARGE SCALE GENOMIC DNA]</scope>
    <source>
        <strain evidence="9 11">DSM 2895</strain>
    </source>
</reference>
<dbReference type="Pfam" id="PF00324">
    <property type="entry name" value="AA_permease"/>
    <property type="match status" value="1"/>
</dbReference>
<dbReference type="PATRIC" id="fig|47500.8.peg.1869"/>
<feature type="transmembrane region" description="Helical" evidence="6">
    <location>
        <begin position="357"/>
        <end position="376"/>
    </location>
</feature>
<evidence type="ECO:0000313" key="9">
    <source>
        <dbReference type="EMBL" id="SDK40218.1"/>
    </source>
</evidence>
<evidence type="ECO:0000313" key="10">
    <source>
        <dbReference type="Proteomes" id="UP000037269"/>
    </source>
</evidence>
<dbReference type="GO" id="GO:0006865">
    <property type="term" value="P:amino acid transport"/>
    <property type="evidence" value="ECO:0007669"/>
    <property type="project" value="InterPro"/>
</dbReference>
<reference evidence="8 10" key="1">
    <citation type="submission" date="2015-07" db="EMBL/GenBank/DDBJ databases">
        <title>Fjat-14205 dsm 2895.</title>
        <authorList>
            <person name="Liu B."/>
            <person name="Wang J."/>
            <person name="Zhu Y."/>
            <person name="Liu G."/>
            <person name="Chen Q."/>
            <person name="Chen Z."/>
            <person name="Lan J."/>
            <person name="Che J."/>
            <person name="Ge C."/>
            <person name="Shi H."/>
            <person name="Pan Z."/>
            <person name="Liu X."/>
        </authorList>
    </citation>
    <scope>NUCLEOTIDE SEQUENCE [LARGE SCALE GENOMIC DNA]</scope>
    <source>
        <strain evidence="8 10">DSM 2895</strain>
    </source>
</reference>
<keyword evidence="2" id="KW-0813">Transport</keyword>
<dbReference type="InterPro" id="IPR050367">
    <property type="entry name" value="APC_superfamily"/>
</dbReference>
<dbReference type="InterPro" id="IPR004840">
    <property type="entry name" value="Amino_acid_permease_CS"/>
</dbReference>
<dbReference type="GeneID" id="42307555"/>
<feature type="transmembrane region" description="Helical" evidence="6">
    <location>
        <begin position="195"/>
        <end position="215"/>
    </location>
</feature>
<feature type="transmembrane region" description="Helical" evidence="6">
    <location>
        <begin position="227"/>
        <end position="250"/>
    </location>
</feature>
<accession>A0A0D1V223</accession>
<sequence length="457" mass="50389">MKQDSNIELMPKKLGFWHIWALGVGAVIGDGIFLLMGQGIATAGPSAIFAYLIAGLSQFCLMIALAEMAVGMPNAGAMSVWVERFMGKWWGFLAGFTFAIGWVIAGGSVGIALGTITQWFFPQLTGAWWPTVFGVFFISLFALLNIVGTEIAARTQLYLVLILTLVMVAFALIGIKDVNLEHFSPMFPHGVSGFWAAIPLGTYAYLGAVTLTTAGGECRNPRDLPRALIWSSITFLLLYTFAQIVLQGIIPWNQFTMESSPFTEAAGQVFGWAGALFMNVAAWIAAATCILMGTLYAASRIFFVQAREGFLPAFFGYLHPRTKTPVYGILFIWACSVGLVLLGHFNPDFLYVELSMQLVLAWMVSWTLALIAAILYRKKAKEEVSALPWKQPLYPLFPILGFIGIGIVFFGNFIGSPMTIVRGMIWMGILYVLFKKFNKADRYKHPYESSDAQTNVK</sequence>
<dbReference type="STRING" id="47500.AF333_20605"/>
<keyword evidence="3 6" id="KW-0812">Transmembrane</keyword>
<feature type="domain" description="Amino acid permease/ SLC12A" evidence="7">
    <location>
        <begin position="18"/>
        <end position="419"/>
    </location>
</feature>
<keyword evidence="4 6" id="KW-1133">Transmembrane helix</keyword>
<organism evidence="8 10">
    <name type="scientific">Aneurinibacillus migulanus</name>
    <name type="common">Bacillus migulanus</name>
    <dbReference type="NCBI Taxonomy" id="47500"/>
    <lineage>
        <taxon>Bacteria</taxon>
        <taxon>Bacillati</taxon>
        <taxon>Bacillota</taxon>
        <taxon>Bacilli</taxon>
        <taxon>Bacillales</taxon>
        <taxon>Paenibacillaceae</taxon>
        <taxon>Aneurinibacillus group</taxon>
        <taxon>Aneurinibacillus</taxon>
    </lineage>
</organism>
<name>A0A0D1V223_ANEMI</name>
<dbReference type="EMBL" id="FNED01000053">
    <property type="protein sequence ID" value="SDK40218.1"/>
    <property type="molecule type" value="Genomic_DNA"/>
</dbReference>
<evidence type="ECO:0000313" key="11">
    <source>
        <dbReference type="Proteomes" id="UP000182836"/>
    </source>
</evidence>
<evidence type="ECO:0000256" key="5">
    <source>
        <dbReference type="ARBA" id="ARBA00023136"/>
    </source>
</evidence>
<keyword evidence="5 6" id="KW-0472">Membrane</keyword>
<dbReference type="EMBL" id="LGUG01000004">
    <property type="protein sequence ID" value="KON97511.1"/>
    <property type="molecule type" value="Genomic_DNA"/>
</dbReference>
<evidence type="ECO:0000256" key="6">
    <source>
        <dbReference type="SAM" id="Phobius"/>
    </source>
</evidence>
<proteinExistence type="predicted"/>
<protein>
    <submittedName>
        <fullName evidence="8">Amino acid permease</fullName>
    </submittedName>
    <submittedName>
        <fullName evidence="9">D-serine/D-alanine/glycine transporter</fullName>
    </submittedName>
</protein>
<dbReference type="RefSeq" id="WP_043067048.1">
    <property type="nucleotide sequence ID" value="NZ_BJOA01000201.1"/>
</dbReference>